<dbReference type="Proteomes" id="UP000479710">
    <property type="component" value="Unassembled WGS sequence"/>
</dbReference>
<comment type="caution">
    <text evidence="7">The sequence shown here is derived from an EMBL/GenBank/DDBJ whole genome shotgun (WGS) entry which is preliminary data.</text>
</comment>
<evidence type="ECO:0000256" key="2">
    <source>
        <dbReference type="ARBA" id="ARBA00022614"/>
    </source>
</evidence>
<keyword evidence="4" id="KW-0547">Nucleotide-binding</keyword>
<proteinExistence type="inferred from homology"/>
<dbReference type="AlphaFoldDB" id="A0A6G1CFU0"/>
<sequence>MGDEYKKLKGVRKQVSFLKDELTTMTAFLEKLALMDDDGELDPLAKDWRNRVREMTYDIGCRSSHNSSLSEG</sequence>
<dbReference type="EMBL" id="SPHZ02000009">
    <property type="protein sequence ID" value="KAF0899495.1"/>
    <property type="molecule type" value="Genomic_DNA"/>
</dbReference>
<feature type="domain" description="Disease resistance N-terminal" evidence="6">
    <location>
        <begin position="2"/>
        <end position="59"/>
    </location>
</feature>
<reference evidence="7 8" key="1">
    <citation type="submission" date="2019-11" db="EMBL/GenBank/DDBJ databases">
        <title>Whole genome sequence of Oryza granulata.</title>
        <authorList>
            <person name="Li W."/>
        </authorList>
    </citation>
    <scope>NUCLEOTIDE SEQUENCE [LARGE SCALE GENOMIC DNA]</scope>
    <source>
        <strain evidence="8">cv. Menghai</strain>
        <tissue evidence="7">Leaf</tissue>
    </source>
</reference>
<dbReference type="GO" id="GO:0000166">
    <property type="term" value="F:nucleotide binding"/>
    <property type="evidence" value="ECO:0007669"/>
    <property type="project" value="UniProtKB-KW"/>
</dbReference>
<name>A0A6G1CFU0_9ORYZ</name>
<dbReference type="PANTHER" id="PTHR19338:SF65">
    <property type="entry name" value="OS06G0163900 PROTEIN"/>
    <property type="match status" value="1"/>
</dbReference>
<evidence type="ECO:0000259" key="6">
    <source>
        <dbReference type="Pfam" id="PF18052"/>
    </source>
</evidence>
<comment type="similarity">
    <text evidence="1">Belongs to the disease resistance NB-LRR family.</text>
</comment>
<dbReference type="Pfam" id="PF18052">
    <property type="entry name" value="Rx_N"/>
    <property type="match status" value="1"/>
</dbReference>
<accession>A0A6G1CFU0</accession>
<evidence type="ECO:0000313" key="7">
    <source>
        <dbReference type="EMBL" id="KAF0899495.1"/>
    </source>
</evidence>
<keyword evidence="3" id="KW-0677">Repeat</keyword>
<keyword evidence="5" id="KW-0611">Plant defense</keyword>
<keyword evidence="8" id="KW-1185">Reference proteome</keyword>
<dbReference type="Gene3D" id="1.20.5.4130">
    <property type="match status" value="1"/>
</dbReference>
<gene>
    <name evidence="7" type="ORF">E2562_019978</name>
</gene>
<evidence type="ECO:0000256" key="4">
    <source>
        <dbReference type="ARBA" id="ARBA00022741"/>
    </source>
</evidence>
<dbReference type="PANTHER" id="PTHR19338">
    <property type="entry name" value="TRANSLOCASE OF INNER MITOCHONDRIAL MEMBRANE 13 HOMOLOG"/>
    <property type="match status" value="1"/>
</dbReference>
<protein>
    <recommendedName>
        <fullName evidence="6">Disease resistance N-terminal domain-containing protein</fullName>
    </recommendedName>
</protein>
<evidence type="ECO:0000256" key="1">
    <source>
        <dbReference type="ARBA" id="ARBA00008894"/>
    </source>
</evidence>
<evidence type="ECO:0000256" key="3">
    <source>
        <dbReference type="ARBA" id="ARBA00022737"/>
    </source>
</evidence>
<organism evidence="7 8">
    <name type="scientific">Oryza meyeriana var. granulata</name>
    <dbReference type="NCBI Taxonomy" id="110450"/>
    <lineage>
        <taxon>Eukaryota</taxon>
        <taxon>Viridiplantae</taxon>
        <taxon>Streptophyta</taxon>
        <taxon>Embryophyta</taxon>
        <taxon>Tracheophyta</taxon>
        <taxon>Spermatophyta</taxon>
        <taxon>Magnoliopsida</taxon>
        <taxon>Liliopsida</taxon>
        <taxon>Poales</taxon>
        <taxon>Poaceae</taxon>
        <taxon>BOP clade</taxon>
        <taxon>Oryzoideae</taxon>
        <taxon>Oryzeae</taxon>
        <taxon>Oryzinae</taxon>
        <taxon>Oryza</taxon>
        <taxon>Oryza meyeriana</taxon>
    </lineage>
</organism>
<dbReference type="GO" id="GO:0006952">
    <property type="term" value="P:defense response"/>
    <property type="evidence" value="ECO:0007669"/>
    <property type="project" value="UniProtKB-KW"/>
</dbReference>
<evidence type="ECO:0000256" key="5">
    <source>
        <dbReference type="ARBA" id="ARBA00022821"/>
    </source>
</evidence>
<keyword evidence="2" id="KW-0433">Leucine-rich repeat</keyword>
<evidence type="ECO:0000313" key="8">
    <source>
        <dbReference type="Proteomes" id="UP000479710"/>
    </source>
</evidence>
<dbReference type="OrthoDB" id="689325at2759"/>
<dbReference type="InterPro" id="IPR041118">
    <property type="entry name" value="Rx_N"/>
</dbReference>